<sequence length="189" mass="21954">MTVEAEDCSMLRCTSLCEGDELGYVSGIDDNDIPEEYLCVITQSVMKDPVVLLTEAGCSYERRALERWLDEHPRRDPLTNKDYPHKLKFGPNRSLKVTIDRWRRMSYRRKVAPAANRRAEIEASARQDKLREILDTPRRRRLRRGKQSSRAVSRPLRVESQSAARYRAAPFLFGLLEVPRLLFYRGRGA</sequence>
<gene>
    <name evidence="3" type="ORF">CTAYLR_007173</name>
</gene>
<dbReference type="SUPFAM" id="SSF57850">
    <property type="entry name" value="RING/U-box"/>
    <property type="match status" value="1"/>
</dbReference>
<dbReference type="PROSITE" id="PS51698">
    <property type="entry name" value="U_BOX"/>
    <property type="match status" value="1"/>
</dbReference>
<feature type="region of interest" description="Disordered" evidence="1">
    <location>
        <begin position="134"/>
        <end position="157"/>
    </location>
</feature>
<evidence type="ECO:0000313" key="4">
    <source>
        <dbReference type="Proteomes" id="UP001230188"/>
    </source>
</evidence>
<protein>
    <recommendedName>
        <fullName evidence="2">U-box domain-containing protein</fullName>
    </recommendedName>
</protein>
<keyword evidence="4" id="KW-1185">Reference proteome</keyword>
<evidence type="ECO:0000259" key="2">
    <source>
        <dbReference type="PROSITE" id="PS51698"/>
    </source>
</evidence>
<name>A0AAD7UKP1_9STRA</name>
<dbReference type="SMART" id="SM00504">
    <property type="entry name" value="Ubox"/>
    <property type="match status" value="1"/>
</dbReference>
<dbReference type="InterPro" id="IPR052085">
    <property type="entry name" value="WD-SAM-U-box"/>
</dbReference>
<feature type="domain" description="U-box" evidence="2">
    <location>
        <begin position="32"/>
        <end position="109"/>
    </location>
</feature>
<dbReference type="CDD" id="cd16655">
    <property type="entry name" value="RING-Ubox_WDSUB1-like"/>
    <property type="match status" value="1"/>
</dbReference>
<feature type="compositionally biased region" description="Basic residues" evidence="1">
    <location>
        <begin position="138"/>
        <end position="147"/>
    </location>
</feature>
<evidence type="ECO:0000313" key="3">
    <source>
        <dbReference type="EMBL" id="KAJ8610602.1"/>
    </source>
</evidence>
<reference evidence="3" key="1">
    <citation type="submission" date="2023-01" db="EMBL/GenBank/DDBJ databases">
        <title>Metagenome sequencing of chrysophaentin producing Chrysophaeum taylorii.</title>
        <authorList>
            <person name="Davison J."/>
            <person name="Bewley C."/>
        </authorList>
    </citation>
    <scope>NUCLEOTIDE SEQUENCE</scope>
    <source>
        <strain evidence="3">NIES-1699</strain>
    </source>
</reference>
<proteinExistence type="predicted"/>
<dbReference type="GO" id="GO:0004842">
    <property type="term" value="F:ubiquitin-protein transferase activity"/>
    <property type="evidence" value="ECO:0007669"/>
    <property type="project" value="InterPro"/>
</dbReference>
<dbReference type="Proteomes" id="UP001230188">
    <property type="component" value="Unassembled WGS sequence"/>
</dbReference>
<dbReference type="PANTHER" id="PTHR46573:SF1">
    <property type="entry name" value="WD REPEAT, SAM AND U-BOX DOMAIN-CONTAINING PROTEIN 1"/>
    <property type="match status" value="1"/>
</dbReference>
<organism evidence="3 4">
    <name type="scientific">Chrysophaeum taylorii</name>
    <dbReference type="NCBI Taxonomy" id="2483200"/>
    <lineage>
        <taxon>Eukaryota</taxon>
        <taxon>Sar</taxon>
        <taxon>Stramenopiles</taxon>
        <taxon>Ochrophyta</taxon>
        <taxon>Pelagophyceae</taxon>
        <taxon>Pelagomonadales</taxon>
        <taxon>Pelagomonadaceae</taxon>
        <taxon>Chrysophaeum</taxon>
    </lineage>
</organism>
<dbReference type="Pfam" id="PF04564">
    <property type="entry name" value="U-box"/>
    <property type="match status" value="1"/>
</dbReference>
<accession>A0AAD7UKP1</accession>
<comment type="caution">
    <text evidence="3">The sequence shown here is derived from an EMBL/GenBank/DDBJ whole genome shotgun (WGS) entry which is preliminary data.</text>
</comment>
<dbReference type="GO" id="GO:0016567">
    <property type="term" value="P:protein ubiquitination"/>
    <property type="evidence" value="ECO:0007669"/>
    <property type="project" value="InterPro"/>
</dbReference>
<dbReference type="AlphaFoldDB" id="A0AAD7UKP1"/>
<dbReference type="InterPro" id="IPR003613">
    <property type="entry name" value="Ubox_domain"/>
</dbReference>
<evidence type="ECO:0000256" key="1">
    <source>
        <dbReference type="SAM" id="MobiDB-lite"/>
    </source>
</evidence>
<dbReference type="PANTHER" id="PTHR46573">
    <property type="entry name" value="WD REPEAT, SAM AND U-BOX DOMAIN-CONTAINING PROTEIN 1"/>
    <property type="match status" value="1"/>
</dbReference>
<dbReference type="EMBL" id="JAQMWT010000099">
    <property type="protein sequence ID" value="KAJ8610602.1"/>
    <property type="molecule type" value="Genomic_DNA"/>
</dbReference>
<dbReference type="InterPro" id="IPR013083">
    <property type="entry name" value="Znf_RING/FYVE/PHD"/>
</dbReference>
<dbReference type="Gene3D" id="3.30.40.10">
    <property type="entry name" value="Zinc/RING finger domain, C3HC4 (zinc finger)"/>
    <property type="match status" value="1"/>
</dbReference>